<protein>
    <submittedName>
        <fullName evidence="5">Uncharacterized protein</fullName>
    </submittedName>
</protein>
<proteinExistence type="predicted"/>
<feature type="signal peptide" evidence="2">
    <location>
        <begin position="1"/>
        <end position="18"/>
    </location>
</feature>
<dbReference type="SUPFAM" id="SSF53474">
    <property type="entry name" value="alpha/beta-Hydrolases"/>
    <property type="match status" value="1"/>
</dbReference>
<evidence type="ECO:0000313" key="5">
    <source>
        <dbReference type="EMBL" id="OAD90310.1"/>
    </source>
</evidence>
<evidence type="ECO:0000313" key="6">
    <source>
        <dbReference type="Proteomes" id="UP000077552"/>
    </source>
</evidence>
<feature type="domain" description="Secretion system C-terminal sorting" evidence="4">
    <location>
        <begin position="476"/>
        <end position="547"/>
    </location>
</feature>
<dbReference type="EMBL" id="LXIE01000049">
    <property type="protein sequence ID" value="OAD90310.1"/>
    <property type="molecule type" value="Genomic_DNA"/>
</dbReference>
<keyword evidence="1 2" id="KW-0732">Signal</keyword>
<dbReference type="InterPro" id="IPR029058">
    <property type="entry name" value="AB_hydrolase_fold"/>
</dbReference>
<evidence type="ECO:0000259" key="3">
    <source>
        <dbReference type="Pfam" id="PF07819"/>
    </source>
</evidence>
<dbReference type="RefSeq" id="WP_068763007.1">
    <property type="nucleotide sequence ID" value="NZ_LXIE01000049.1"/>
</dbReference>
<reference evidence="5 6" key="1">
    <citation type="submission" date="2016-05" db="EMBL/GenBank/DDBJ databases">
        <title>Genome sequencing of Vitellibacter soesokkakensis RSSK-12.</title>
        <authorList>
            <person name="Thevarajoo S."/>
            <person name="Selvaratnam C."/>
            <person name="Goh K.M."/>
            <person name="Chan K.-G."/>
            <person name="Chong C.S."/>
        </authorList>
    </citation>
    <scope>NUCLEOTIDE SEQUENCE [LARGE SCALE GENOMIC DNA]</scope>
    <source>
        <strain evidence="5 6">RSSK-12</strain>
    </source>
</reference>
<organism evidence="5 6">
    <name type="scientific">Aequorivita soesokkakensis</name>
    <dbReference type="NCBI Taxonomy" id="1385699"/>
    <lineage>
        <taxon>Bacteria</taxon>
        <taxon>Pseudomonadati</taxon>
        <taxon>Bacteroidota</taxon>
        <taxon>Flavobacteriia</taxon>
        <taxon>Flavobacteriales</taxon>
        <taxon>Flavobacteriaceae</taxon>
        <taxon>Aequorivita</taxon>
    </lineage>
</organism>
<name>A0A1A9LAM1_9FLAO</name>
<evidence type="ECO:0000256" key="1">
    <source>
        <dbReference type="ARBA" id="ARBA00022729"/>
    </source>
</evidence>
<accession>A0A1A9LAM1</accession>
<dbReference type="AlphaFoldDB" id="A0A1A9LAM1"/>
<feature type="chain" id="PRO_5008391983" evidence="2">
    <location>
        <begin position="19"/>
        <end position="548"/>
    </location>
</feature>
<sequence>MKKLYILLLILTTQLTFAQIRFQNIPENAIYPESIAVETITANIAYQGYDETQAYFGQGEYEIYLDNVDGVLDKPIIVLDGFDPGDSRDIPGLYASLSFDGQNMADILRDEGFDIVILNAPLYNTGGKDIDGGGDYIQRNAMVLIAMIQQLNADKVGDNELVVLGPSMGGLIARYALSYMEDNSLDSETRLYISFDAPHRGANIPISLQYLINYFADQVGDATAQQVVDQLLNSPAAKEMLVDHLLGHLLAGSTYEQDPTKVLPLGAPGFRNEFQAELDVLGFPTNVRNVTMINGSGIGTTTGSPGITIVDTNLEIDAVTDVDVALKFTPAASQTNTVTDVTVNFFGFPINTYQTTAQSPNNTAGVDSAPGGTGSISDALGDGGGNQVLIDFINALQQDLYSFIPTMSSLAIDNPDWFATPDLNDSPFVNFYIPNENEPHVTVTAASAQFALDEIRDGVLSVGENQFSNQFILAQNPVQKSINIVIPSNTSTQNLTATVFSITGQRLMQKTWTNPSQELTWNHNLSNGIYLLKLDNGFSTQTIKMIVE</sequence>
<evidence type="ECO:0000259" key="4">
    <source>
        <dbReference type="Pfam" id="PF18962"/>
    </source>
</evidence>
<keyword evidence="6" id="KW-1185">Reference proteome</keyword>
<dbReference type="GO" id="GO:0016788">
    <property type="term" value="F:hydrolase activity, acting on ester bonds"/>
    <property type="evidence" value="ECO:0007669"/>
    <property type="project" value="InterPro"/>
</dbReference>
<dbReference type="Pfam" id="PF07819">
    <property type="entry name" value="PGAP1"/>
    <property type="match status" value="1"/>
</dbReference>
<feature type="domain" description="GPI inositol-deacylase PGAP1-like alpha/beta" evidence="3">
    <location>
        <begin position="143"/>
        <end position="226"/>
    </location>
</feature>
<dbReference type="Proteomes" id="UP000077552">
    <property type="component" value="Unassembled WGS sequence"/>
</dbReference>
<dbReference type="OrthoDB" id="4535652at2"/>
<gene>
    <name evidence="5" type="ORF">A7A78_07120</name>
</gene>
<dbReference type="InterPro" id="IPR012908">
    <property type="entry name" value="PGAP1-ab_dom-like"/>
</dbReference>
<dbReference type="InterPro" id="IPR026444">
    <property type="entry name" value="Secre_tail"/>
</dbReference>
<dbReference type="NCBIfam" id="TIGR04183">
    <property type="entry name" value="Por_Secre_tail"/>
    <property type="match status" value="1"/>
</dbReference>
<dbReference type="STRING" id="1385699.A7A78_07120"/>
<dbReference type="Gene3D" id="3.40.50.1820">
    <property type="entry name" value="alpha/beta hydrolase"/>
    <property type="match status" value="1"/>
</dbReference>
<evidence type="ECO:0000256" key="2">
    <source>
        <dbReference type="SAM" id="SignalP"/>
    </source>
</evidence>
<comment type="caution">
    <text evidence="5">The sequence shown here is derived from an EMBL/GenBank/DDBJ whole genome shotgun (WGS) entry which is preliminary data.</text>
</comment>
<dbReference type="Pfam" id="PF18962">
    <property type="entry name" value="Por_Secre_tail"/>
    <property type="match status" value="1"/>
</dbReference>